<comment type="caution">
    <text evidence="1">The sequence shown here is derived from an EMBL/GenBank/DDBJ whole genome shotgun (WGS) entry which is preliminary data.</text>
</comment>
<evidence type="ECO:0000313" key="1">
    <source>
        <dbReference type="EMBL" id="MSB21307.1"/>
    </source>
</evidence>
<reference evidence="1 2" key="1">
    <citation type="journal article" date="2019" name="Nat. Med.">
        <title>A library of human gut bacterial isolates paired with longitudinal multiomics data enables mechanistic microbiome research.</title>
        <authorList>
            <person name="Poyet M."/>
            <person name="Groussin M."/>
            <person name="Gibbons S.M."/>
            <person name="Avila-Pacheco J."/>
            <person name="Jiang X."/>
            <person name="Kearney S.M."/>
            <person name="Perrotta A.R."/>
            <person name="Berdy B."/>
            <person name="Zhao S."/>
            <person name="Lieberman T.D."/>
            <person name="Swanson P.K."/>
            <person name="Smith M."/>
            <person name="Roesemann S."/>
            <person name="Alexander J.E."/>
            <person name="Rich S.A."/>
            <person name="Livny J."/>
            <person name="Vlamakis H."/>
            <person name="Clish C."/>
            <person name="Bullock K."/>
            <person name="Deik A."/>
            <person name="Scott J."/>
            <person name="Pierce K.A."/>
            <person name="Xavier R.J."/>
            <person name="Alm E.J."/>
        </authorList>
    </citation>
    <scope>NUCLEOTIDE SEQUENCE [LARGE SCALE GENOMIC DNA]</scope>
    <source>
        <strain evidence="1 2">BIOML-A2</strain>
    </source>
</reference>
<sequence length="308" mass="34015">MKRMLTKSKTKADILSMLDRISAQHGGAMSIPMLRVDQSDHLKLYTCALTTGFLQAMIYCLPRSLENFEGIQRALVMKKISGIEERLSSGPHGFPNAIVITLICQDSPYITVAPLESRTGDSSGIVLLTIALHRYREHIAACAADEAGYLLAPEQELLGYMIDGHHRTEGAYAAGKLDSPFLTGVYLDLDLRKMAASFAEINCNQEKPSAIHTNAIRNLSGLMFDRENTAFDLMDELNGRAYVNSSKNAEAAGALARNQPTERLQLHHFFRPGGGHRDLFFRLEGMLPAGLGQFRARSDQNNGNRHPV</sequence>
<dbReference type="AlphaFoldDB" id="A0A6I2RCA7"/>
<name>A0A6I2RCA7_FLAPL</name>
<organism evidence="1 2">
    <name type="scientific">Flavonifractor plautii</name>
    <name type="common">Fusobacterium plautii</name>
    <dbReference type="NCBI Taxonomy" id="292800"/>
    <lineage>
        <taxon>Bacteria</taxon>
        <taxon>Bacillati</taxon>
        <taxon>Bacillota</taxon>
        <taxon>Clostridia</taxon>
        <taxon>Eubacteriales</taxon>
        <taxon>Oscillospiraceae</taxon>
        <taxon>Flavonifractor</taxon>
    </lineage>
</organism>
<evidence type="ECO:0008006" key="3">
    <source>
        <dbReference type="Google" id="ProtNLM"/>
    </source>
</evidence>
<accession>A0A6I2RCA7</accession>
<dbReference type="EMBL" id="WKPR01000020">
    <property type="protein sequence ID" value="MSB21307.1"/>
    <property type="molecule type" value="Genomic_DNA"/>
</dbReference>
<protein>
    <recommendedName>
        <fullName evidence="3">DGQHR domain-containing protein</fullName>
    </recommendedName>
</protein>
<evidence type="ECO:0000313" key="2">
    <source>
        <dbReference type="Proteomes" id="UP000434475"/>
    </source>
</evidence>
<dbReference type="Proteomes" id="UP000434475">
    <property type="component" value="Unassembled WGS sequence"/>
</dbReference>
<gene>
    <name evidence="1" type="ORF">GKE97_17535</name>
</gene>
<proteinExistence type="predicted"/>
<dbReference type="RefSeq" id="WP_172697921.1">
    <property type="nucleotide sequence ID" value="NZ_JANGAR010000024.1"/>
</dbReference>